<evidence type="ECO:0000256" key="1">
    <source>
        <dbReference type="ARBA" id="ARBA00010062"/>
    </source>
</evidence>
<keyword evidence="3 5" id="KW-0732">Signal</keyword>
<dbReference type="SUPFAM" id="SSF53822">
    <property type="entry name" value="Periplasmic binding protein-like I"/>
    <property type="match status" value="1"/>
</dbReference>
<reference evidence="7 8" key="1">
    <citation type="journal article" date="2016" name="Nat. Commun.">
        <title>Thousands of microbial genomes shed light on interconnected biogeochemical processes in an aquifer system.</title>
        <authorList>
            <person name="Anantharaman K."/>
            <person name="Brown C.T."/>
            <person name="Hug L.A."/>
            <person name="Sharon I."/>
            <person name="Castelle C.J."/>
            <person name="Probst A.J."/>
            <person name="Thomas B.C."/>
            <person name="Singh A."/>
            <person name="Wilkins M.J."/>
            <person name="Karaoz U."/>
            <person name="Brodie E.L."/>
            <person name="Williams K.H."/>
            <person name="Hubbard S.S."/>
            <person name="Banfield J.F."/>
        </authorList>
    </citation>
    <scope>NUCLEOTIDE SEQUENCE [LARGE SCALE GENOMIC DNA]</scope>
</reference>
<dbReference type="Proteomes" id="UP000177230">
    <property type="component" value="Unassembled WGS sequence"/>
</dbReference>
<evidence type="ECO:0000313" key="8">
    <source>
        <dbReference type="Proteomes" id="UP000177230"/>
    </source>
</evidence>
<comment type="caution">
    <text evidence="7">The sequence shown here is derived from an EMBL/GenBank/DDBJ whole genome shotgun (WGS) entry which is preliminary data.</text>
</comment>
<dbReference type="InterPro" id="IPR000709">
    <property type="entry name" value="Leu_Ile_Val-bd"/>
</dbReference>
<accession>A0A1F5RDN8</accession>
<keyword evidence="2" id="KW-0813">Transport</keyword>
<protein>
    <recommendedName>
        <fullName evidence="6">Leucine-binding protein domain-containing protein</fullName>
    </recommendedName>
</protein>
<dbReference type="AlphaFoldDB" id="A0A1F5RDN8"/>
<dbReference type="PROSITE" id="PS51257">
    <property type="entry name" value="PROKAR_LIPOPROTEIN"/>
    <property type="match status" value="1"/>
</dbReference>
<dbReference type="PANTHER" id="PTHR47151:SF2">
    <property type="entry name" value="AMINO ACID BINDING PROTEIN"/>
    <property type="match status" value="1"/>
</dbReference>
<name>A0A1F5RDN8_9BACT</name>
<feature type="domain" description="Leucine-binding protein" evidence="6">
    <location>
        <begin position="29"/>
        <end position="382"/>
    </location>
</feature>
<comment type="similarity">
    <text evidence="1">Belongs to the leucine-binding protein family.</text>
</comment>
<dbReference type="PRINTS" id="PR00337">
    <property type="entry name" value="LEUILEVALBP"/>
</dbReference>
<keyword evidence="4" id="KW-0029">Amino-acid transport</keyword>
<evidence type="ECO:0000313" key="7">
    <source>
        <dbReference type="EMBL" id="OGF12171.1"/>
    </source>
</evidence>
<dbReference type="Gene3D" id="3.40.50.2300">
    <property type="match status" value="2"/>
</dbReference>
<sequence length="394" mass="41727">MKRVFTAVMVSLAAAVLAVISGCEGGGEQVRIGVAAPLTGEQAKAGQDVLHGVQLAVSEWNAKGGVLGKRIVIIAGDDRADEKEAYIVAEKLANQGVCGIVGHYNSHCSIAGSRIYNQRMLPQISPASTNPKFTEQGFANVFRSCGRDDQQGQVAADFAVKTLNITKVAVFNDGTTYGRGLAEEFKKSIAALQPPAGARGKNVMPAVEIVAEAELQPVREGQAPGYDAVLDPLISIQPDLVYFGGSYPEGAVLVRKMKERKLKSAFMAGDAIANSVYLKAGGIATEGSYFTFGPAVEDMPEAGRFYGSFKARYGEIGPYSVYSYDAAMVLLQAIEKAGITAGDSLVSVLHSQKFSGAMGEIDFNQKGDIKAAPYVVWRVKGGEFVPVKVEAALE</sequence>
<dbReference type="Pfam" id="PF13458">
    <property type="entry name" value="Peripla_BP_6"/>
    <property type="match status" value="1"/>
</dbReference>
<evidence type="ECO:0000256" key="5">
    <source>
        <dbReference type="SAM" id="SignalP"/>
    </source>
</evidence>
<dbReference type="CDD" id="cd06342">
    <property type="entry name" value="PBP1_ABC_LIVBP-like"/>
    <property type="match status" value="1"/>
</dbReference>
<evidence type="ECO:0000256" key="3">
    <source>
        <dbReference type="ARBA" id="ARBA00022729"/>
    </source>
</evidence>
<feature type="signal peptide" evidence="5">
    <location>
        <begin position="1"/>
        <end position="18"/>
    </location>
</feature>
<gene>
    <name evidence="7" type="ORF">A2024_04070</name>
</gene>
<proteinExistence type="inferred from homology"/>
<dbReference type="GO" id="GO:0006865">
    <property type="term" value="P:amino acid transport"/>
    <property type="evidence" value="ECO:0007669"/>
    <property type="project" value="UniProtKB-KW"/>
</dbReference>
<dbReference type="EMBL" id="MFFM01000034">
    <property type="protein sequence ID" value="OGF12171.1"/>
    <property type="molecule type" value="Genomic_DNA"/>
</dbReference>
<evidence type="ECO:0000256" key="2">
    <source>
        <dbReference type="ARBA" id="ARBA00022448"/>
    </source>
</evidence>
<feature type="chain" id="PRO_5009520696" description="Leucine-binding protein domain-containing protein" evidence="5">
    <location>
        <begin position="19"/>
        <end position="394"/>
    </location>
</feature>
<organism evidence="7 8">
    <name type="scientific">Candidatus Edwardsbacteria bacterium GWF2_54_11</name>
    <dbReference type="NCBI Taxonomy" id="1817851"/>
    <lineage>
        <taxon>Bacteria</taxon>
        <taxon>Candidatus Edwardsiibacteriota</taxon>
    </lineage>
</organism>
<evidence type="ECO:0000256" key="4">
    <source>
        <dbReference type="ARBA" id="ARBA00022970"/>
    </source>
</evidence>
<dbReference type="InterPro" id="IPR028082">
    <property type="entry name" value="Peripla_BP_I"/>
</dbReference>
<dbReference type="PANTHER" id="PTHR47151">
    <property type="entry name" value="LEU/ILE/VAL-BINDING ABC TRANSPORTER SUBUNIT"/>
    <property type="match status" value="1"/>
</dbReference>
<dbReference type="InterPro" id="IPR028081">
    <property type="entry name" value="Leu-bd"/>
</dbReference>
<evidence type="ECO:0000259" key="6">
    <source>
        <dbReference type="Pfam" id="PF13458"/>
    </source>
</evidence>